<protein>
    <submittedName>
        <fullName evidence="1">Uncharacterized protein</fullName>
    </submittedName>
</protein>
<keyword evidence="2" id="KW-1185">Reference proteome</keyword>
<organism evidence="1 2">
    <name type="scientific">Quercus suber</name>
    <name type="common">Cork oak</name>
    <dbReference type="NCBI Taxonomy" id="58331"/>
    <lineage>
        <taxon>Eukaryota</taxon>
        <taxon>Viridiplantae</taxon>
        <taxon>Streptophyta</taxon>
        <taxon>Embryophyta</taxon>
        <taxon>Tracheophyta</taxon>
        <taxon>Spermatophyta</taxon>
        <taxon>Magnoliopsida</taxon>
        <taxon>eudicotyledons</taxon>
        <taxon>Gunneridae</taxon>
        <taxon>Pentapetalae</taxon>
        <taxon>rosids</taxon>
        <taxon>fabids</taxon>
        <taxon>Fagales</taxon>
        <taxon>Fagaceae</taxon>
        <taxon>Quercus</taxon>
    </lineage>
</organism>
<reference evidence="1 2" key="1">
    <citation type="journal article" date="2018" name="Sci. Data">
        <title>The draft genome sequence of cork oak.</title>
        <authorList>
            <person name="Ramos A.M."/>
            <person name="Usie A."/>
            <person name="Barbosa P."/>
            <person name="Barros P.M."/>
            <person name="Capote T."/>
            <person name="Chaves I."/>
            <person name="Simoes F."/>
            <person name="Abreu I."/>
            <person name="Carrasquinho I."/>
            <person name="Faro C."/>
            <person name="Guimaraes J.B."/>
            <person name="Mendonca D."/>
            <person name="Nobrega F."/>
            <person name="Rodrigues L."/>
            <person name="Saibo N.J.M."/>
            <person name="Varela M.C."/>
            <person name="Egas C."/>
            <person name="Matos J."/>
            <person name="Miguel C.M."/>
            <person name="Oliveira M.M."/>
            <person name="Ricardo C.P."/>
            <person name="Goncalves S."/>
        </authorList>
    </citation>
    <scope>NUCLEOTIDE SEQUENCE [LARGE SCALE GENOMIC DNA]</scope>
    <source>
        <strain evidence="2">cv. HL8</strain>
    </source>
</reference>
<dbReference type="Proteomes" id="UP000237347">
    <property type="component" value="Unassembled WGS sequence"/>
</dbReference>
<gene>
    <name evidence="1" type="ORF">CFP56_015330</name>
</gene>
<accession>A0AAW0KS13</accession>
<evidence type="ECO:0000313" key="2">
    <source>
        <dbReference type="Proteomes" id="UP000237347"/>
    </source>
</evidence>
<name>A0AAW0KS13_QUESU</name>
<evidence type="ECO:0000313" key="1">
    <source>
        <dbReference type="EMBL" id="KAK7841560.1"/>
    </source>
</evidence>
<proteinExistence type="predicted"/>
<dbReference type="AlphaFoldDB" id="A0AAW0KS13"/>
<sequence length="102" mass="11874">MDTFTSMLFNWDLSWCLHDHWSSSLMLSLWLSLMLRPIRMGSQDSVQELLGTGLILGDVLLTKRQKRWVFETEDDESARLLQIGQLLFKTNAESSSWRIVLV</sequence>
<comment type="caution">
    <text evidence="1">The sequence shown here is derived from an EMBL/GenBank/DDBJ whole genome shotgun (WGS) entry which is preliminary data.</text>
</comment>
<dbReference type="EMBL" id="PKMF04000239">
    <property type="protein sequence ID" value="KAK7841560.1"/>
    <property type="molecule type" value="Genomic_DNA"/>
</dbReference>